<keyword evidence="5 9" id="KW-1133">Transmembrane helix</keyword>
<dbReference type="Pfam" id="PF00083">
    <property type="entry name" value="Sugar_tr"/>
    <property type="match status" value="2"/>
</dbReference>
<dbReference type="GO" id="GO:0015144">
    <property type="term" value="F:carbohydrate transmembrane transporter activity"/>
    <property type="evidence" value="ECO:0007669"/>
    <property type="project" value="InterPro"/>
</dbReference>
<evidence type="ECO:0000256" key="2">
    <source>
        <dbReference type="ARBA" id="ARBA00010992"/>
    </source>
</evidence>
<dbReference type="Proteomes" id="UP001652660">
    <property type="component" value="Chromosome 10c"/>
</dbReference>
<evidence type="ECO:0000313" key="11">
    <source>
        <dbReference type="RefSeq" id="XP_027093830.1"/>
    </source>
</evidence>
<evidence type="ECO:0000256" key="9">
    <source>
        <dbReference type="SAM" id="Phobius"/>
    </source>
</evidence>
<proteinExistence type="inferred from homology"/>
<dbReference type="GO" id="GO:0016020">
    <property type="term" value="C:membrane"/>
    <property type="evidence" value="ECO:0007669"/>
    <property type="project" value="UniProtKB-SubCell"/>
</dbReference>
<dbReference type="SUPFAM" id="SSF103473">
    <property type="entry name" value="MFS general substrate transporter"/>
    <property type="match status" value="1"/>
</dbReference>
<feature type="transmembrane region" description="Helical" evidence="9">
    <location>
        <begin position="410"/>
        <end position="430"/>
    </location>
</feature>
<name>A0A6P6USS4_COFAR</name>
<reference evidence="11" key="2">
    <citation type="submission" date="2025-08" db="UniProtKB">
        <authorList>
            <consortium name="RefSeq"/>
        </authorList>
    </citation>
    <scope>IDENTIFICATION</scope>
    <source>
        <tissue evidence="11">Leaves</tissue>
    </source>
</reference>
<dbReference type="PANTHER" id="PTHR23500">
    <property type="entry name" value="SOLUTE CARRIER FAMILY 2, FACILITATED GLUCOSE TRANSPORTER"/>
    <property type="match status" value="1"/>
</dbReference>
<evidence type="ECO:0000256" key="3">
    <source>
        <dbReference type="ARBA" id="ARBA00022448"/>
    </source>
</evidence>
<feature type="transmembrane region" description="Helical" evidence="9">
    <location>
        <begin position="508"/>
        <end position="529"/>
    </location>
</feature>
<reference evidence="10" key="1">
    <citation type="journal article" date="2025" name="Foods">
        <title>Unveiling the Microbial Signatures of Arabica Coffee Cherries: Insights into Ripeness Specific Diversity, Functional Traits, and Implications for Quality and Safety.</title>
        <authorList>
            <consortium name="RefSeq"/>
            <person name="Tenea G.N."/>
            <person name="Cifuentes V."/>
            <person name="Reyes P."/>
            <person name="Cevallos-Vallejos M."/>
        </authorList>
    </citation>
    <scope>NUCLEOTIDE SEQUENCE [LARGE SCALE GENOMIC DNA]</scope>
</reference>
<evidence type="ECO:0000313" key="10">
    <source>
        <dbReference type="Proteomes" id="UP001652660"/>
    </source>
</evidence>
<feature type="transmembrane region" description="Helical" evidence="9">
    <location>
        <begin position="442"/>
        <end position="461"/>
    </location>
</feature>
<feature type="region of interest" description="Disordered" evidence="8">
    <location>
        <begin position="1"/>
        <end position="65"/>
    </location>
</feature>
<keyword evidence="6 9" id="KW-0472">Membrane</keyword>
<feature type="compositionally biased region" description="Basic residues" evidence="8">
    <location>
        <begin position="7"/>
        <end position="19"/>
    </location>
</feature>
<gene>
    <name evidence="11" type="primary">LOC113714242</name>
</gene>
<evidence type="ECO:0000256" key="4">
    <source>
        <dbReference type="ARBA" id="ARBA00022692"/>
    </source>
</evidence>
<sequence length="574" mass="62589">MAEKDKHHLKMHGQLRRTRSAPPILPPQVARSGREEPPGVRAVGQPHRRTRSAPTGIGEPQGSFGIKGDELQGVGGSGITRQEVPSFTAEIGPASEAPSESEMVEQELHAHAITIPLDPITSSAPMPPRCGEMKDIIHPNRLLELLALLGGGTIGYAVNITGGILENAIFLDKFSRYYIKKNEAKITNFCKFSDFGFLLISSLIPLSAAISVWAALKLSSKWGRKPVLIIGLLVMLVGDCCLVVPSPAFLLILGLVSVGIGLGFIFQDIPTILSELAPDETKTKLNVLFGYQDRLRAKVVMRRYRDPKVTDVDVEFYQLEIAIENEAPKSPIRELLSYQNLPTLVIKTVAQVLPQMLGVSPLTYFGPLVSTSLSSNSHISVIALAVGGALGLLVTLIASYFLLRVKLRRLALISSFSILGSQLVLWTVFSLDVSPTKNLTKIDASITAGSLVVSYAAYNVLTNPHGWINSSITGAGSALGAAWLTSLSLLMTVIMSEASINLLCVVQSWIFFCTSVVAFLLACFIFFLVPETANVKEHSMVSTVWMVHWLWKRCMKKEDKPFGPEHFKKHRGNV</sequence>
<comment type="similarity">
    <text evidence="2">Belongs to the major facilitator superfamily. Sugar transporter (TC 2.A.1.1) family.</text>
</comment>
<dbReference type="OrthoDB" id="6612291at2759"/>
<feature type="transmembrane region" description="Helical" evidence="9">
    <location>
        <begin position="228"/>
        <end position="256"/>
    </location>
</feature>
<dbReference type="GeneID" id="113714242"/>
<accession>A0A6P6USS4</accession>
<dbReference type="RefSeq" id="XP_027093830.1">
    <property type="nucleotide sequence ID" value="XM_027238029.1"/>
</dbReference>
<protein>
    <submittedName>
        <fullName evidence="11">Sugar transport protein 13-like</fullName>
    </submittedName>
</protein>
<dbReference type="Gene3D" id="1.20.1250.20">
    <property type="entry name" value="MFS general substrate transporter like domains"/>
    <property type="match status" value="2"/>
</dbReference>
<feature type="transmembrane region" description="Helical" evidence="9">
    <location>
        <begin position="195"/>
        <end position="216"/>
    </location>
</feature>
<evidence type="ECO:0000256" key="6">
    <source>
        <dbReference type="ARBA" id="ARBA00023136"/>
    </source>
</evidence>
<keyword evidence="3" id="KW-0813">Transport</keyword>
<comment type="subcellular location">
    <subcellularLocation>
        <location evidence="1">Membrane</location>
    </subcellularLocation>
</comment>
<dbReference type="PANTHER" id="PTHR23500:SF357">
    <property type="entry name" value="IP12678P"/>
    <property type="match status" value="1"/>
</dbReference>
<feature type="transmembrane region" description="Helical" evidence="9">
    <location>
        <begin position="379"/>
        <end position="403"/>
    </location>
</feature>
<dbReference type="InterPro" id="IPR045262">
    <property type="entry name" value="STP/PLT_plant"/>
</dbReference>
<evidence type="ECO:0000256" key="8">
    <source>
        <dbReference type="SAM" id="MobiDB-lite"/>
    </source>
</evidence>
<dbReference type="AlphaFoldDB" id="A0A6P6USS4"/>
<evidence type="ECO:0000256" key="1">
    <source>
        <dbReference type="ARBA" id="ARBA00004370"/>
    </source>
</evidence>
<feature type="transmembrane region" description="Helical" evidence="9">
    <location>
        <begin position="142"/>
        <end position="165"/>
    </location>
</feature>
<keyword evidence="10" id="KW-1185">Reference proteome</keyword>
<evidence type="ECO:0000256" key="5">
    <source>
        <dbReference type="ARBA" id="ARBA00022989"/>
    </source>
</evidence>
<keyword evidence="4 9" id="KW-0812">Transmembrane</keyword>
<organism evidence="10 11">
    <name type="scientific">Coffea arabica</name>
    <name type="common">Arabian coffee</name>
    <dbReference type="NCBI Taxonomy" id="13443"/>
    <lineage>
        <taxon>Eukaryota</taxon>
        <taxon>Viridiplantae</taxon>
        <taxon>Streptophyta</taxon>
        <taxon>Embryophyta</taxon>
        <taxon>Tracheophyta</taxon>
        <taxon>Spermatophyta</taxon>
        <taxon>Magnoliopsida</taxon>
        <taxon>eudicotyledons</taxon>
        <taxon>Gunneridae</taxon>
        <taxon>Pentapetalae</taxon>
        <taxon>asterids</taxon>
        <taxon>lamiids</taxon>
        <taxon>Gentianales</taxon>
        <taxon>Rubiaceae</taxon>
        <taxon>Ixoroideae</taxon>
        <taxon>Gardenieae complex</taxon>
        <taxon>Bertiereae - Coffeeae clade</taxon>
        <taxon>Coffeeae</taxon>
        <taxon>Coffea</taxon>
    </lineage>
</organism>
<comment type="similarity">
    <text evidence="7">Belongs to the major facilitator superfamily. Phosphate:H(+) symporter (TC 2.A.1.9) family.</text>
</comment>
<dbReference type="InterPro" id="IPR005828">
    <property type="entry name" value="MFS_sugar_transport-like"/>
</dbReference>
<dbReference type="InterPro" id="IPR036259">
    <property type="entry name" value="MFS_trans_sf"/>
</dbReference>
<feature type="transmembrane region" description="Helical" evidence="9">
    <location>
        <begin position="473"/>
        <end position="496"/>
    </location>
</feature>
<evidence type="ECO:0000256" key="7">
    <source>
        <dbReference type="ARBA" id="ARBA00044504"/>
    </source>
</evidence>